<dbReference type="SMART" id="SM01101">
    <property type="entry name" value="CRISPR_assoc"/>
    <property type="match status" value="1"/>
</dbReference>
<dbReference type="CDD" id="cd09727">
    <property type="entry name" value="Cas6_I-E"/>
    <property type="match status" value="1"/>
</dbReference>
<protein>
    <submittedName>
        <fullName evidence="1">CRISPR-associated protein Cas6/Cse3/CasE, subtype I-E/ECOLI</fullName>
    </submittedName>
</protein>
<dbReference type="Proteomes" id="UP000250070">
    <property type="component" value="Unassembled WGS sequence"/>
</dbReference>
<organism evidence="1 2">
    <name type="scientific">Peptoniphilus harei</name>
    <dbReference type="NCBI Taxonomy" id="54005"/>
    <lineage>
        <taxon>Bacteria</taxon>
        <taxon>Bacillati</taxon>
        <taxon>Bacillota</taxon>
        <taxon>Tissierellia</taxon>
        <taxon>Tissierellales</taxon>
        <taxon>Peptoniphilaceae</taxon>
        <taxon>Peptoniphilus</taxon>
    </lineage>
</organism>
<dbReference type="AlphaFoldDB" id="A0A2X1ZQ17"/>
<dbReference type="Gene3D" id="3.30.70.1200">
    <property type="entry name" value="Crispr-associated protein, domain 1"/>
    <property type="match status" value="1"/>
</dbReference>
<gene>
    <name evidence="1" type="ORF">NCTC13076_00468</name>
</gene>
<dbReference type="Pfam" id="PF08798">
    <property type="entry name" value="CRISPR_assoc"/>
    <property type="match status" value="1"/>
</dbReference>
<dbReference type="Gene3D" id="3.30.70.1210">
    <property type="entry name" value="Crispr-associated protein, domain 2"/>
    <property type="match status" value="1"/>
</dbReference>
<evidence type="ECO:0000313" key="1">
    <source>
        <dbReference type="EMBL" id="SPY46475.1"/>
    </source>
</evidence>
<accession>A0A2X1ZQ17</accession>
<evidence type="ECO:0000313" key="2">
    <source>
        <dbReference type="Proteomes" id="UP000250070"/>
    </source>
</evidence>
<sequence length="221" mass="26025">MMLLEQLGVNMYISQVEIDLNNRRKTRDLTHLGAYHNWVEMSFPDEIEKENRSRKLWRIDKINGKSFLLVVSESKPDLEILEKYGVANSARTKDYETFLESLKEGQILRFRATLNPIVSKKEEERERGKIYPCYNTEDQMKFLLDRSEKNGFELEENGFQIVEKSHPILRRKGTRHIKLNKVVYEGKLKIIDKEKFLKILTHGMGREKAYGFGMITVIPVK</sequence>
<dbReference type="SUPFAM" id="SSF117987">
    <property type="entry name" value="CRISPR-associated protein"/>
    <property type="match status" value="2"/>
</dbReference>
<reference evidence="1 2" key="1">
    <citation type="submission" date="2018-06" db="EMBL/GenBank/DDBJ databases">
        <authorList>
            <consortium name="Pathogen Informatics"/>
            <person name="Doyle S."/>
        </authorList>
    </citation>
    <scope>NUCLEOTIDE SEQUENCE [LARGE SCALE GENOMIC DNA]</scope>
    <source>
        <strain evidence="1 2">NCTC13076</strain>
    </source>
</reference>
<dbReference type="NCBIfam" id="TIGR01907">
    <property type="entry name" value="casE_Cse3"/>
    <property type="match status" value="1"/>
</dbReference>
<dbReference type="EMBL" id="UATM01000032">
    <property type="protein sequence ID" value="SPY46475.1"/>
    <property type="molecule type" value="Genomic_DNA"/>
</dbReference>
<proteinExistence type="predicted"/>
<dbReference type="InterPro" id="IPR010179">
    <property type="entry name" value="CRISPR-assoc_prot_Cse3"/>
</dbReference>
<name>A0A2X1ZQ17_9FIRM</name>